<keyword evidence="3" id="KW-1185">Reference proteome</keyword>
<evidence type="ECO:0000313" key="3">
    <source>
        <dbReference type="Proteomes" id="UP000265618"/>
    </source>
</evidence>
<feature type="transmembrane region" description="Helical" evidence="1">
    <location>
        <begin position="12"/>
        <end position="30"/>
    </location>
</feature>
<feature type="transmembrane region" description="Helical" evidence="1">
    <location>
        <begin position="158"/>
        <end position="176"/>
    </location>
</feature>
<keyword evidence="1" id="KW-1133">Transmembrane helix</keyword>
<name>A0A9K3GNX3_9EUKA</name>
<dbReference type="Proteomes" id="UP000265618">
    <property type="component" value="Unassembled WGS sequence"/>
</dbReference>
<proteinExistence type="predicted"/>
<feature type="transmembrane region" description="Helical" evidence="1">
    <location>
        <begin position="50"/>
        <end position="67"/>
    </location>
</feature>
<evidence type="ECO:0000313" key="2">
    <source>
        <dbReference type="EMBL" id="GIQ89863.1"/>
    </source>
</evidence>
<feature type="transmembrane region" description="Helical" evidence="1">
    <location>
        <begin position="113"/>
        <end position="137"/>
    </location>
</feature>
<accession>A0A9K3GNX3</accession>
<comment type="caution">
    <text evidence="2">The sequence shown here is derived from an EMBL/GenBank/DDBJ whole genome shotgun (WGS) entry which is preliminary data.</text>
</comment>
<reference evidence="2 3" key="1">
    <citation type="journal article" date="2018" name="PLoS ONE">
        <title>The draft genome of Kipferlia bialata reveals reductive genome evolution in fornicate parasites.</title>
        <authorList>
            <person name="Tanifuji G."/>
            <person name="Takabayashi S."/>
            <person name="Kume K."/>
            <person name="Takagi M."/>
            <person name="Nakayama T."/>
            <person name="Kamikawa R."/>
            <person name="Inagaki Y."/>
            <person name="Hashimoto T."/>
        </authorList>
    </citation>
    <scope>NUCLEOTIDE SEQUENCE [LARGE SCALE GENOMIC DNA]</scope>
    <source>
        <strain evidence="2">NY0173</strain>
    </source>
</reference>
<dbReference type="AlphaFoldDB" id="A0A9K3GNX3"/>
<protein>
    <submittedName>
        <fullName evidence="2">Uncharacterized protein</fullName>
    </submittedName>
</protein>
<feature type="transmembrane region" description="Helical" evidence="1">
    <location>
        <begin position="196"/>
        <end position="222"/>
    </location>
</feature>
<keyword evidence="1" id="KW-0812">Transmembrane</keyword>
<organism evidence="2 3">
    <name type="scientific">Kipferlia bialata</name>
    <dbReference type="NCBI Taxonomy" id="797122"/>
    <lineage>
        <taxon>Eukaryota</taxon>
        <taxon>Metamonada</taxon>
        <taxon>Carpediemonas-like organisms</taxon>
        <taxon>Kipferlia</taxon>
    </lineage>
</organism>
<feature type="non-terminal residue" evidence="2">
    <location>
        <position position="231"/>
    </location>
</feature>
<dbReference type="EMBL" id="BDIP01005519">
    <property type="protein sequence ID" value="GIQ89863.1"/>
    <property type="molecule type" value="Genomic_DNA"/>
</dbReference>
<evidence type="ECO:0000256" key="1">
    <source>
        <dbReference type="SAM" id="Phobius"/>
    </source>
</evidence>
<gene>
    <name evidence="2" type="ORF">KIPB_012462</name>
</gene>
<keyword evidence="1" id="KW-0472">Membrane</keyword>
<feature type="non-terminal residue" evidence="2">
    <location>
        <position position="1"/>
    </location>
</feature>
<sequence length="231" mass="27029">ILFILDYCGFLGSGLVICVFSHFSYLTISAGVGRRRRTRRPVDFSKVFKWYFFGILAILCGMTYGTLGRGLVNTNVDCDEMSCMTDPDCDYCWMPCWFVDPDWENPTTYARNWFTYPGLFLSVLTLFMLTLGFMQLFSTRRGQRPDEFEGTKRKMYRFFWLSYPIPIMRGVPPLLLNAYYKYMINHNIAQSCSPVWWYITFNILCQPVAMTAVAYAVPRIIFETHDAMVRK</sequence>